<feature type="transmembrane region" description="Helical" evidence="8">
    <location>
        <begin position="122"/>
        <end position="140"/>
    </location>
</feature>
<dbReference type="STRING" id="2880.D8LTR2"/>
<comment type="subcellular location">
    <subcellularLocation>
        <location evidence="1 8">Membrane</location>
        <topology evidence="1 8">Multi-pass membrane protein</topology>
    </subcellularLocation>
</comment>
<dbReference type="PANTHER" id="PTHR23137:SF36">
    <property type="entry name" value="VESICLE TRANSPORT PROTEIN SFT2C"/>
    <property type="match status" value="1"/>
</dbReference>
<keyword evidence="6 8" id="KW-0472">Membrane</keyword>
<reference evidence="9 10" key="1">
    <citation type="journal article" date="2010" name="Nature">
        <title>The Ectocarpus genome and the independent evolution of multicellularity in brown algae.</title>
        <authorList>
            <person name="Cock J.M."/>
            <person name="Sterck L."/>
            <person name="Rouze P."/>
            <person name="Scornet D."/>
            <person name="Allen A.E."/>
            <person name="Amoutzias G."/>
            <person name="Anthouard V."/>
            <person name="Artiguenave F."/>
            <person name="Aury J.M."/>
            <person name="Badger J.H."/>
            <person name="Beszteri B."/>
            <person name="Billiau K."/>
            <person name="Bonnet E."/>
            <person name="Bothwell J.H."/>
            <person name="Bowler C."/>
            <person name="Boyen C."/>
            <person name="Brownlee C."/>
            <person name="Carrano C.J."/>
            <person name="Charrier B."/>
            <person name="Cho G.Y."/>
            <person name="Coelho S.M."/>
            <person name="Collen J."/>
            <person name="Corre E."/>
            <person name="Da Silva C."/>
            <person name="Delage L."/>
            <person name="Delaroque N."/>
            <person name="Dittami S.M."/>
            <person name="Doulbeau S."/>
            <person name="Elias M."/>
            <person name="Farnham G."/>
            <person name="Gachon C.M."/>
            <person name="Gschloessl B."/>
            <person name="Heesch S."/>
            <person name="Jabbari K."/>
            <person name="Jubin C."/>
            <person name="Kawai H."/>
            <person name="Kimura K."/>
            <person name="Kloareg B."/>
            <person name="Kupper F.C."/>
            <person name="Lang D."/>
            <person name="Le Bail A."/>
            <person name="Leblanc C."/>
            <person name="Lerouge P."/>
            <person name="Lohr M."/>
            <person name="Lopez P.J."/>
            <person name="Martens C."/>
            <person name="Maumus F."/>
            <person name="Michel G."/>
            <person name="Miranda-Saavedra D."/>
            <person name="Morales J."/>
            <person name="Moreau H."/>
            <person name="Motomura T."/>
            <person name="Nagasato C."/>
            <person name="Napoli C.A."/>
            <person name="Nelson D.R."/>
            <person name="Nyvall-Collen P."/>
            <person name="Peters A.F."/>
            <person name="Pommier C."/>
            <person name="Potin P."/>
            <person name="Poulain J."/>
            <person name="Quesneville H."/>
            <person name="Read B."/>
            <person name="Rensing S.A."/>
            <person name="Ritter A."/>
            <person name="Rousvoal S."/>
            <person name="Samanta M."/>
            <person name="Samson G."/>
            <person name="Schroeder D.C."/>
            <person name="Segurens B."/>
            <person name="Strittmatter M."/>
            <person name="Tonon T."/>
            <person name="Tregear J.W."/>
            <person name="Valentin K."/>
            <person name="von Dassow P."/>
            <person name="Yamagishi T."/>
            <person name="Van de Peer Y."/>
            <person name="Wincker P."/>
        </authorList>
    </citation>
    <scope>NUCLEOTIDE SEQUENCE [LARGE SCALE GENOMIC DNA]</scope>
    <source>
        <strain evidence="10">Ec32 / CCAP1310/4</strain>
    </source>
</reference>
<dbReference type="EMBL" id="FN649137">
    <property type="protein sequence ID" value="CBN73959.1"/>
    <property type="molecule type" value="Genomic_DNA"/>
</dbReference>
<accession>D8LTR2</accession>
<name>D8LTR2_ECTSI</name>
<feature type="transmembrane region" description="Helical" evidence="8">
    <location>
        <begin position="186"/>
        <end position="203"/>
    </location>
</feature>
<evidence type="ECO:0000256" key="1">
    <source>
        <dbReference type="ARBA" id="ARBA00004141"/>
    </source>
</evidence>
<keyword evidence="3 8" id="KW-0812">Transmembrane</keyword>
<keyword evidence="10" id="KW-1185">Reference proteome</keyword>
<keyword evidence="5 8" id="KW-1133">Transmembrane helix</keyword>
<dbReference type="GO" id="GO:0016192">
    <property type="term" value="P:vesicle-mediated transport"/>
    <property type="evidence" value="ECO:0007669"/>
    <property type="project" value="InterPro"/>
</dbReference>
<dbReference type="AlphaFoldDB" id="D8LTR2"/>
<protein>
    <recommendedName>
        <fullName evidence="8">Vesicle transport protein</fullName>
    </recommendedName>
</protein>
<dbReference type="Proteomes" id="UP000002630">
    <property type="component" value="Linkage Group LG07"/>
</dbReference>
<keyword evidence="4 8" id="KW-0653">Protein transport</keyword>
<dbReference type="GO" id="GO:0016020">
    <property type="term" value="C:membrane"/>
    <property type="evidence" value="ECO:0007669"/>
    <property type="project" value="UniProtKB-SubCell"/>
</dbReference>
<feature type="transmembrane region" description="Helical" evidence="8">
    <location>
        <begin position="92"/>
        <end position="116"/>
    </location>
</feature>
<dbReference type="FunCoup" id="D8LTR2">
    <property type="interactions" value="44"/>
</dbReference>
<dbReference type="Pfam" id="PF04178">
    <property type="entry name" value="Got1"/>
    <property type="match status" value="1"/>
</dbReference>
<sequence>MFQGVNGFGGGGSKASSGFGQWYLDMQDAKEEETGDVEDGSAPGWRFWQANEKKTDGQAAQALLPGFLRNEAAAPDTDAVIMGMSYQQRFKGFVVSLLLSVAFFVLAFVIGLPMIMLRPHKFALTFTLGSFFFMGSFAMLKGPVAHLKSMLARDRLPFTVAYVGSMGATLYACLILQSYMMVVTCSVIQLLALAWYFLSFVPGGSQGMRYFLSAIHKTARYTLLPCIEGCRKTLCFCLSRGGS</sequence>
<dbReference type="InterPro" id="IPR007305">
    <property type="entry name" value="Vesicle_transpt_Got1/SFT2"/>
</dbReference>
<dbReference type="eggNOG" id="KOG2887">
    <property type="taxonomic scope" value="Eukaryota"/>
</dbReference>
<dbReference type="EMBL" id="FN649732">
    <property type="protein sequence ID" value="CBN73959.1"/>
    <property type="molecule type" value="Genomic_DNA"/>
</dbReference>
<evidence type="ECO:0000256" key="8">
    <source>
        <dbReference type="RuleBase" id="RU363111"/>
    </source>
</evidence>
<feature type="transmembrane region" description="Helical" evidence="8">
    <location>
        <begin position="160"/>
        <end position="180"/>
    </location>
</feature>
<evidence type="ECO:0000256" key="5">
    <source>
        <dbReference type="ARBA" id="ARBA00022989"/>
    </source>
</evidence>
<dbReference type="PANTHER" id="PTHR23137">
    <property type="entry name" value="VESICLE TRANSPORT PROTEIN-RELATED"/>
    <property type="match status" value="1"/>
</dbReference>
<dbReference type="GO" id="GO:0015031">
    <property type="term" value="P:protein transport"/>
    <property type="evidence" value="ECO:0007669"/>
    <property type="project" value="UniProtKB-KW"/>
</dbReference>
<evidence type="ECO:0000256" key="3">
    <source>
        <dbReference type="ARBA" id="ARBA00022692"/>
    </source>
</evidence>
<evidence type="ECO:0000256" key="4">
    <source>
        <dbReference type="ARBA" id="ARBA00022927"/>
    </source>
</evidence>
<dbReference type="InterPro" id="IPR011691">
    <property type="entry name" value="Vesicle_transpt_SFT2"/>
</dbReference>
<evidence type="ECO:0000313" key="10">
    <source>
        <dbReference type="Proteomes" id="UP000002630"/>
    </source>
</evidence>
<evidence type="ECO:0000256" key="6">
    <source>
        <dbReference type="ARBA" id="ARBA00023136"/>
    </source>
</evidence>
<evidence type="ECO:0000256" key="7">
    <source>
        <dbReference type="ARBA" id="ARBA00025800"/>
    </source>
</evidence>
<organism evidence="9 10">
    <name type="scientific">Ectocarpus siliculosus</name>
    <name type="common">Brown alga</name>
    <name type="synonym">Conferva siliculosa</name>
    <dbReference type="NCBI Taxonomy" id="2880"/>
    <lineage>
        <taxon>Eukaryota</taxon>
        <taxon>Sar</taxon>
        <taxon>Stramenopiles</taxon>
        <taxon>Ochrophyta</taxon>
        <taxon>PX clade</taxon>
        <taxon>Phaeophyceae</taxon>
        <taxon>Ectocarpales</taxon>
        <taxon>Ectocarpaceae</taxon>
        <taxon>Ectocarpus</taxon>
    </lineage>
</organism>
<evidence type="ECO:0000313" key="9">
    <source>
        <dbReference type="EMBL" id="CBN73959.1"/>
    </source>
</evidence>
<keyword evidence="2 8" id="KW-0813">Transport</keyword>
<dbReference type="GO" id="GO:0012505">
    <property type="term" value="C:endomembrane system"/>
    <property type="evidence" value="ECO:0007669"/>
    <property type="project" value="UniProtKB-ARBA"/>
</dbReference>
<dbReference type="GO" id="GO:0005737">
    <property type="term" value="C:cytoplasm"/>
    <property type="evidence" value="ECO:0007669"/>
    <property type="project" value="UniProtKB-ARBA"/>
</dbReference>
<gene>
    <name evidence="9" type="ORF">Esi_0009_0105</name>
</gene>
<proteinExistence type="inferred from homology"/>
<evidence type="ECO:0000256" key="2">
    <source>
        <dbReference type="ARBA" id="ARBA00022448"/>
    </source>
</evidence>
<dbReference type="OrthoDB" id="660759at2759"/>
<dbReference type="OMA" id="KPPRGSM"/>
<dbReference type="InParanoid" id="D8LTR2"/>
<comment type="function">
    <text evidence="8">May be involved in fusion of retrograde transport vesicles derived from an endocytic compartment with the Golgi complex.</text>
</comment>
<comment type="similarity">
    <text evidence="7 8">Belongs to the SFT2 family.</text>
</comment>